<dbReference type="EMBL" id="KV440982">
    <property type="protein sequence ID" value="OAD72662.1"/>
    <property type="molecule type" value="Genomic_DNA"/>
</dbReference>
<name>A0A162U198_PHYB8</name>
<dbReference type="OrthoDB" id="2290028at2759"/>
<evidence type="ECO:0000313" key="1">
    <source>
        <dbReference type="EMBL" id="OAD72662.1"/>
    </source>
</evidence>
<dbReference type="Proteomes" id="UP000077315">
    <property type="component" value="Unassembled WGS sequence"/>
</dbReference>
<dbReference type="AlphaFoldDB" id="A0A162U198"/>
<evidence type="ECO:0000313" key="2">
    <source>
        <dbReference type="Proteomes" id="UP000077315"/>
    </source>
</evidence>
<gene>
    <name evidence="1" type="ORF">PHYBLDRAFT_73070</name>
</gene>
<evidence type="ECO:0008006" key="3">
    <source>
        <dbReference type="Google" id="ProtNLM"/>
    </source>
</evidence>
<dbReference type="RefSeq" id="XP_018290702.1">
    <property type="nucleotide sequence ID" value="XM_018442771.1"/>
</dbReference>
<sequence>MSSPDLRPISNVKIFHPKKSTITVFEIDAHYRPKIYQHRKYISIASILKEISCFLFLSRFGKSILADYTHLPWNVALENLGSNSFQLQYQMSRTNFELSLNIFSQYQIYEAALNNKSYPIEIQVATFLGVSAGSYTWFTMQFITVISDYSDMFVNWGVHDSETAARRVAEFEQPERRGICLPGVIETIAGKLISIQKPYLHRNSWVDCHNNSSMNLLAVCNANKCFIFVRTGQSDSAFPIIENILPLYSIATEDPKQQAFNKAYAKTCHYIENAFGLLMTLTIITHCALHNFCLDNNNIARNILEDTLRTFENQVRGFDAYINGGDDDDVEIEVEGLDSFMNEISVDLENAS</sequence>
<accession>A0A162U198</accession>
<dbReference type="GeneID" id="29003677"/>
<protein>
    <recommendedName>
        <fullName evidence="3">DDE Tnp4 domain-containing protein</fullName>
    </recommendedName>
</protein>
<dbReference type="InParanoid" id="A0A162U198"/>
<reference evidence="2" key="1">
    <citation type="submission" date="2015-06" db="EMBL/GenBank/DDBJ databases">
        <title>Expansion of signal transduction pathways in fungi by whole-genome duplication.</title>
        <authorList>
            <consortium name="DOE Joint Genome Institute"/>
            <person name="Corrochano L.M."/>
            <person name="Kuo A."/>
            <person name="Marcet-Houben M."/>
            <person name="Polaino S."/>
            <person name="Salamov A."/>
            <person name="Villalobos J.M."/>
            <person name="Alvarez M.I."/>
            <person name="Avalos J."/>
            <person name="Benito E.P."/>
            <person name="Benoit I."/>
            <person name="Burger G."/>
            <person name="Camino L.P."/>
            <person name="Canovas D."/>
            <person name="Cerda-Olmedo E."/>
            <person name="Cheng J.-F."/>
            <person name="Dominguez A."/>
            <person name="Elias M."/>
            <person name="Eslava A.P."/>
            <person name="Glaser F."/>
            <person name="Grimwood J."/>
            <person name="Gutierrez G."/>
            <person name="Heitman J."/>
            <person name="Henrissat B."/>
            <person name="Iturriaga E.A."/>
            <person name="Lang B.F."/>
            <person name="Lavin J.L."/>
            <person name="Lee S."/>
            <person name="Li W."/>
            <person name="Lindquist E."/>
            <person name="Lopez-Garcia S."/>
            <person name="Luque E.M."/>
            <person name="Marcos A.T."/>
            <person name="Martin J."/>
            <person name="McCluskey K."/>
            <person name="Medina H.R."/>
            <person name="Miralles-Duran A."/>
            <person name="Miyazaki A."/>
            <person name="Munoz-Torres E."/>
            <person name="Oguiza J.A."/>
            <person name="Ohm R."/>
            <person name="Olmedo M."/>
            <person name="Orejas M."/>
            <person name="Ortiz-Castellanos L."/>
            <person name="Pisabarro A.G."/>
            <person name="Rodriguez-Romero J."/>
            <person name="Ruiz-Herrera J."/>
            <person name="Ruiz-Vazquez R."/>
            <person name="Sanz C."/>
            <person name="Schackwitz W."/>
            <person name="Schmutz J."/>
            <person name="Shahriari M."/>
            <person name="Shelest E."/>
            <person name="Silva-Franco F."/>
            <person name="Soanes D."/>
            <person name="Syed K."/>
            <person name="Tagua V.G."/>
            <person name="Talbot N.J."/>
            <person name="Thon M."/>
            <person name="De vries R.P."/>
            <person name="Wiebenga A."/>
            <person name="Yadav J.S."/>
            <person name="Braun E.L."/>
            <person name="Baker S."/>
            <person name="Garre V."/>
            <person name="Horwitz B."/>
            <person name="Torres-Martinez S."/>
            <person name="Idnurm A."/>
            <person name="Herrera-Estrella A."/>
            <person name="Gabaldon T."/>
            <person name="Grigoriev I.V."/>
        </authorList>
    </citation>
    <scope>NUCLEOTIDE SEQUENCE [LARGE SCALE GENOMIC DNA]</scope>
    <source>
        <strain evidence="2">NRRL 1555(-)</strain>
    </source>
</reference>
<proteinExistence type="predicted"/>
<dbReference type="VEuPathDB" id="FungiDB:PHYBLDRAFT_73070"/>
<keyword evidence="2" id="KW-1185">Reference proteome</keyword>
<organism evidence="1 2">
    <name type="scientific">Phycomyces blakesleeanus (strain ATCC 8743b / DSM 1359 / FGSC 10004 / NBRC 33097 / NRRL 1555)</name>
    <dbReference type="NCBI Taxonomy" id="763407"/>
    <lineage>
        <taxon>Eukaryota</taxon>
        <taxon>Fungi</taxon>
        <taxon>Fungi incertae sedis</taxon>
        <taxon>Mucoromycota</taxon>
        <taxon>Mucoromycotina</taxon>
        <taxon>Mucoromycetes</taxon>
        <taxon>Mucorales</taxon>
        <taxon>Phycomycetaceae</taxon>
        <taxon>Phycomyces</taxon>
    </lineage>
</organism>